<dbReference type="OrthoDB" id="9781691at2"/>
<dbReference type="InterPro" id="IPR001764">
    <property type="entry name" value="Glyco_hydro_3_N"/>
</dbReference>
<dbReference type="SUPFAM" id="SSF51445">
    <property type="entry name" value="(Trans)glycosidases"/>
    <property type="match status" value="1"/>
</dbReference>
<dbReference type="PANTHER" id="PTHR30620">
    <property type="entry name" value="PERIPLASMIC BETA-GLUCOSIDASE-RELATED"/>
    <property type="match status" value="1"/>
</dbReference>
<name>A0A6I4UYC3_9SPHN</name>
<dbReference type="Pfam" id="PF01915">
    <property type="entry name" value="Glyco_hydro_3_C"/>
    <property type="match status" value="1"/>
</dbReference>
<dbReference type="InterPro" id="IPR036881">
    <property type="entry name" value="Glyco_hydro_3_C_sf"/>
</dbReference>
<dbReference type="Pfam" id="PF00933">
    <property type="entry name" value="Glyco_hydro_3"/>
    <property type="match status" value="1"/>
</dbReference>
<comment type="caution">
    <text evidence="5">The sequence shown here is derived from an EMBL/GenBank/DDBJ whole genome shotgun (WGS) entry which is preliminary data.</text>
</comment>
<evidence type="ECO:0000313" key="6">
    <source>
        <dbReference type="Proteomes" id="UP000471435"/>
    </source>
</evidence>
<dbReference type="SUPFAM" id="SSF52279">
    <property type="entry name" value="Beta-D-glucan exohydrolase, C-terminal domain"/>
    <property type="match status" value="1"/>
</dbReference>
<dbReference type="GO" id="GO:0008422">
    <property type="term" value="F:beta-glucosidase activity"/>
    <property type="evidence" value="ECO:0007669"/>
    <property type="project" value="TreeGrafter"/>
</dbReference>
<feature type="domain" description="Glycoside hydrolase family 3 N-terminal" evidence="2">
    <location>
        <begin position="3"/>
        <end position="326"/>
    </location>
</feature>
<dbReference type="PRINTS" id="PR00133">
    <property type="entry name" value="GLHYDRLASE3"/>
</dbReference>
<dbReference type="PANTHER" id="PTHR30620:SF77">
    <property type="entry name" value="LYSOSOMAL BETA GLUCOSIDASE-LIKE"/>
    <property type="match status" value="1"/>
</dbReference>
<keyword evidence="1 5" id="KW-0378">Hydrolase</keyword>
<evidence type="ECO:0000259" key="4">
    <source>
        <dbReference type="Pfam" id="PF18559"/>
    </source>
</evidence>
<evidence type="ECO:0000259" key="2">
    <source>
        <dbReference type="Pfam" id="PF00933"/>
    </source>
</evidence>
<dbReference type="Pfam" id="PF18559">
    <property type="entry name" value="Exop_C"/>
    <property type="match status" value="1"/>
</dbReference>
<organism evidence="5 6">
    <name type="scientific">Pontixanthobacter luteolus</name>
    <dbReference type="NCBI Taxonomy" id="295089"/>
    <lineage>
        <taxon>Bacteria</taxon>
        <taxon>Pseudomonadati</taxon>
        <taxon>Pseudomonadota</taxon>
        <taxon>Alphaproteobacteria</taxon>
        <taxon>Sphingomonadales</taxon>
        <taxon>Erythrobacteraceae</taxon>
        <taxon>Pontixanthobacter</taxon>
    </lineage>
</organism>
<feature type="domain" description="Glycoside hydrolase family 3 C-terminal" evidence="3">
    <location>
        <begin position="367"/>
        <end position="556"/>
    </location>
</feature>
<evidence type="ECO:0000313" key="5">
    <source>
        <dbReference type="EMBL" id="MXP45786.1"/>
    </source>
</evidence>
<dbReference type="GO" id="GO:0009251">
    <property type="term" value="P:glucan catabolic process"/>
    <property type="evidence" value="ECO:0007669"/>
    <property type="project" value="TreeGrafter"/>
</dbReference>
<dbReference type="Gene3D" id="3.40.50.1700">
    <property type="entry name" value="Glycoside hydrolase family 3 C-terminal domain"/>
    <property type="match status" value="1"/>
</dbReference>
<dbReference type="AlphaFoldDB" id="A0A6I4UYC3"/>
<dbReference type="InterPro" id="IPR041443">
    <property type="entry name" value="Exop_C"/>
</dbReference>
<feature type="domain" description="ExoP galactose-binding-like" evidence="4">
    <location>
        <begin position="626"/>
        <end position="724"/>
    </location>
</feature>
<proteinExistence type="predicted"/>
<dbReference type="InterPro" id="IPR017853">
    <property type="entry name" value="GH"/>
</dbReference>
<dbReference type="InterPro" id="IPR036962">
    <property type="entry name" value="Glyco_hydro_3_N_sf"/>
</dbReference>
<evidence type="ECO:0000259" key="3">
    <source>
        <dbReference type="Pfam" id="PF01915"/>
    </source>
</evidence>
<sequence>MSVERKVAQLIMPDISTITPDDVRTYRFGSILNGGNSGPGGDDLAPAPEWLALADAVWEASSAPLANGEPAVPALWATDAVHGHSNIPGATIFPHNIALGATRDAELMERIGEATAAEIAATGIDWTFAPTLAVATDDRWGRTYESFSEDPQLVSKLGESTIWGLQGRPGSEGFLDQTRVIATAKHFYGDGGTGGIDRGNTAGSDEFLRSVHLAPYKPAIGAGAQTVMASFSSVNGEKMHGSKRLLTDVLRGELGFGGLVVGDWNGHGELDGCTNTDCPQSLMAGLDIFMVPEDWKGLYQSLLSQVNDGTITMERLDEAVIRILKVKQNYGLFSKPRPSERSLAGDYSVIGADAHRAIAREAVRKSLVLLKNNGVLPLKPNAAIEVAGAGADSIAIQSGGWSITWQGGGELTNSDFPGATSIFAGLAQAMAEAGGTARLASDSAAGANPDAAIVVFGEEPYAEFVGDREDLAFRDEEGLEMLREYKERGVPTVAVFLSGRPLWVNREISLADAFVAAWLPGTEGAGIADVLVGDADGSPRHDFTGKLAFGWPSNCAPNSGNLFEFGQGGSFAASPALPALDLECALLNQDFSNGLRIFERGLNQAITASAADRGGQADLTNLVGKSPENAVSIAAFDKDAQEDARRITWSAPGTVVFDWKRQALPEAGALNLTYKVGARPQGQLLLKPQCEGCDDAIDLTSTVALAANLGWRTMQIPLSCLSDGELAGFTLESSSAYEFEMEIAGIVPQANDQKCTGPF</sequence>
<protein>
    <submittedName>
        <fullName evidence="5">Glycoside hydrolase family 3 protein</fullName>
    </submittedName>
</protein>
<keyword evidence="6" id="KW-1185">Reference proteome</keyword>
<dbReference type="InterPro" id="IPR002772">
    <property type="entry name" value="Glyco_hydro_3_C"/>
</dbReference>
<dbReference type="Proteomes" id="UP000471435">
    <property type="component" value="Unassembled WGS sequence"/>
</dbReference>
<reference evidence="5 6" key="1">
    <citation type="submission" date="2019-12" db="EMBL/GenBank/DDBJ databases">
        <title>Genomic-based taxomic classification of the family Erythrobacteraceae.</title>
        <authorList>
            <person name="Xu L."/>
        </authorList>
    </citation>
    <scope>NUCLEOTIDE SEQUENCE [LARGE SCALE GENOMIC DNA]</scope>
    <source>
        <strain evidence="5 6">SW-109</strain>
    </source>
</reference>
<dbReference type="Gene3D" id="2.60.120.430">
    <property type="entry name" value="Galactose-binding lectin"/>
    <property type="match status" value="1"/>
</dbReference>
<dbReference type="Gene3D" id="3.20.20.300">
    <property type="entry name" value="Glycoside hydrolase, family 3, N-terminal domain"/>
    <property type="match status" value="1"/>
</dbReference>
<dbReference type="EMBL" id="WTYP01000001">
    <property type="protein sequence ID" value="MXP45786.1"/>
    <property type="molecule type" value="Genomic_DNA"/>
</dbReference>
<dbReference type="InterPro" id="IPR051915">
    <property type="entry name" value="Cellulose_Degrad_GH3"/>
</dbReference>
<evidence type="ECO:0000256" key="1">
    <source>
        <dbReference type="ARBA" id="ARBA00022801"/>
    </source>
</evidence>
<gene>
    <name evidence="5" type="ORF">GRI43_00070</name>
</gene>
<accession>A0A6I4UYC3</accession>